<proteinExistence type="predicted"/>
<dbReference type="STRING" id="177437.HRM2_28780"/>
<dbReference type="AlphaFoldDB" id="C0QJF3"/>
<dbReference type="Gene3D" id="2.30.110.10">
    <property type="entry name" value="Electron Transport, Fmn-binding Protein, Chain A"/>
    <property type="match status" value="1"/>
</dbReference>
<reference evidence="1 2" key="1">
    <citation type="journal article" date="2009" name="Environ. Microbiol.">
        <title>Genome sequence of Desulfobacterium autotrophicum HRM2, a marine sulfate reducer oxidizing organic carbon completely to carbon dioxide.</title>
        <authorList>
            <person name="Strittmatter A.W."/>
            <person name="Liesegang H."/>
            <person name="Rabus R."/>
            <person name="Decker I."/>
            <person name="Amann J."/>
            <person name="Andres S."/>
            <person name="Henne A."/>
            <person name="Fricke W.F."/>
            <person name="Martinez-Arias R."/>
            <person name="Bartels D."/>
            <person name="Goesmann A."/>
            <person name="Krause L."/>
            <person name="Puehler A."/>
            <person name="Klenk H.P."/>
            <person name="Richter M."/>
            <person name="Schuler M."/>
            <person name="Gloeckner F.O."/>
            <person name="Meyerdierks A."/>
            <person name="Gottschalk G."/>
            <person name="Amann R."/>
        </authorList>
    </citation>
    <scope>NUCLEOTIDE SEQUENCE [LARGE SCALE GENOMIC DNA]</scope>
    <source>
        <strain evidence="2">ATCC 43914 / DSM 3382 / HRM2</strain>
    </source>
</reference>
<dbReference type="Proteomes" id="UP000000442">
    <property type="component" value="Chromosome"/>
</dbReference>
<organism evidence="1 2">
    <name type="scientific">Desulforapulum autotrophicum (strain ATCC 43914 / DSM 3382 / VKM B-1955 / HRM2)</name>
    <name type="common">Desulfobacterium autotrophicum</name>
    <dbReference type="NCBI Taxonomy" id="177437"/>
    <lineage>
        <taxon>Bacteria</taxon>
        <taxon>Pseudomonadati</taxon>
        <taxon>Thermodesulfobacteriota</taxon>
        <taxon>Desulfobacteria</taxon>
        <taxon>Desulfobacterales</taxon>
        <taxon>Desulfobacteraceae</taxon>
        <taxon>Desulforapulum</taxon>
    </lineage>
</organism>
<dbReference type="SUPFAM" id="SSF50475">
    <property type="entry name" value="FMN-binding split barrel"/>
    <property type="match status" value="1"/>
</dbReference>
<dbReference type="RefSeq" id="WP_015904728.1">
    <property type="nucleotide sequence ID" value="NC_012108.1"/>
</dbReference>
<sequence length="170" mass="18521">MQSMPMGGLNNGDICDSDAPGMNGQAMELVRTLKVMTLATGSDQGCWSAPVFFFYRPGGFYFFSSPTSRHIGEAGALDGLCGASLFHDTESINELRGVQMQGVIELLTMTPETLGAAGGYVKKFGMQVTGDNVLAAITSHYRAKFYRFVPQETYYMDNRLGFGSRIKVNL</sequence>
<protein>
    <submittedName>
        <fullName evidence="1">FMN-binding pyridoxamine 5'-phosphate oxidase-related protein</fullName>
    </submittedName>
</protein>
<gene>
    <name evidence="1" type="ordered locus">HRM2_28780</name>
</gene>
<dbReference type="HOGENOM" id="CLU_1568182_0_0_7"/>
<dbReference type="eggNOG" id="COG3787">
    <property type="taxonomic scope" value="Bacteria"/>
</dbReference>
<keyword evidence="2" id="KW-1185">Reference proteome</keyword>
<evidence type="ECO:0000313" key="2">
    <source>
        <dbReference type="Proteomes" id="UP000000442"/>
    </source>
</evidence>
<dbReference type="InterPro" id="IPR012349">
    <property type="entry name" value="Split_barrel_FMN-bd"/>
</dbReference>
<dbReference type="EMBL" id="CP001087">
    <property type="protein sequence ID" value="ACN15966.1"/>
    <property type="molecule type" value="Genomic_DNA"/>
</dbReference>
<dbReference type="KEGG" id="dat:HRM2_28780"/>
<name>C0QJF3_DESAH</name>
<evidence type="ECO:0000313" key="1">
    <source>
        <dbReference type="EMBL" id="ACN15966.1"/>
    </source>
</evidence>
<dbReference type="OrthoDB" id="8705255at2"/>
<accession>C0QJF3</accession>